<dbReference type="Proteomes" id="UP000827549">
    <property type="component" value="Chromosome 2"/>
</dbReference>
<keyword evidence="3" id="KW-1185">Reference proteome</keyword>
<evidence type="ECO:0000256" key="1">
    <source>
        <dbReference type="SAM" id="Phobius"/>
    </source>
</evidence>
<protein>
    <submittedName>
        <fullName evidence="2">Uncharacterized protein</fullName>
    </submittedName>
</protein>
<reference evidence="2" key="1">
    <citation type="submission" date="2023-10" db="EMBL/GenBank/DDBJ databases">
        <authorList>
            <person name="Noh H."/>
        </authorList>
    </citation>
    <scope>NUCLEOTIDE SEQUENCE</scope>
    <source>
        <strain evidence="2">DUCC4014</strain>
    </source>
</reference>
<evidence type="ECO:0000313" key="2">
    <source>
        <dbReference type="EMBL" id="WOO79956.1"/>
    </source>
</evidence>
<dbReference type="RefSeq" id="XP_062625988.1">
    <property type="nucleotide sequence ID" value="XM_062770004.1"/>
</dbReference>
<dbReference type="EMBL" id="CP086715">
    <property type="protein sequence ID" value="WOO79956.1"/>
    <property type="molecule type" value="Genomic_DNA"/>
</dbReference>
<accession>A0AAF0Y8N4</accession>
<keyword evidence="1" id="KW-0472">Membrane</keyword>
<keyword evidence="1" id="KW-1133">Transmembrane helix</keyword>
<gene>
    <name evidence="2" type="ORF">LOC62_02G003470</name>
</gene>
<keyword evidence="1" id="KW-0812">Transmembrane</keyword>
<dbReference type="AlphaFoldDB" id="A0AAF0Y8N4"/>
<feature type="transmembrane region" description="Helical" evidence="1">
    <location>
        <begin position="133"/>
        <end position="154"/>
    </location>
</feature>
<name>A0AAF0Y8N4_9TREE</name>
<sequence>MPPRLFHTLARALRPRLQAFYSTRTYRWLRAADDWAYNLACREPEGTLFLALGVLGVAHVALSVAKKPDNRGRTEGACSVPEETEEPRHYIMSRLRQVRHCARMFIYNFFRTDLPPPDTIFKWPRESEGFRSASPWFAVLGASAFVIFPGLLYARKVSQDKFTTLEKRIEARAKDGDFVPDDTTSERLFPFERHPFDTTPSVHKTPFVMVLPVYKLSRGGDDPPRGDD</sequence>
<dbReference type="GeneID" id="87806713"/>
<evidence type="ECO:0000313" key="3">
    <source>
        <dbReference type="Proteomes" id="UP000827549"/>
    </source>
</evidence>
<organism evidence="2 3">
    <name type="scientific">Vanrija pseudolonga</name>
    <dbReference type="NCBI Taxonomy" id="143232"/>
    <lineage>
        <taxon>Eukaryota</taxon>
        <taxon>Fungi</taxon>
        <taxon>Dikarya</taxon>
        <taxon>Basidiomycota</taxon>
        <taxon>Agaricomycotina</taxon>
        <taxon>Tremellomycetes</taxon>
        <taxon>Trichosporonales</taxon>
        <taxon>Trichosporonaceae</taxon>
        <taxon>Vanrija</taxon>
    </lineage>
</organism>
<proteinExistence type="predicted"/>